<feature type="region of interest" description="Disordered" evidence="1">
    <location>
        <begin position="327"/>
        <end position="349"/>
    </location>
</feature>
<organism evidence="3 4">
    <name type="scientific">Thelonectria olida</name>
    <dbReference type="NCBI Taxonomy" id="1576542"/>
    <lineage>
        <taxon>Eukaryota</taxon>
        <taxon>Fungi</taxon>
        <taxon>Dikarya</taxon>
        <taxon>Ascomycota</taxon>
        <taxon>Pezizomycotina</taxon>
        <taxon>Sordariomycetes</taxon>
        <taxon>Hypocreomycetidae</taxon>
        <taxon>Hypocreales</taxon>
        <taxon>Nectriaceae</taxon>
        <taxon>Thelonectria</taxon>
    </lineage>
</organism>
<gene>
    <name evidence="3" type="ORF">B0T10DRAFT_492137</name>
</gene>
<sequence>MTIRRLGALCAAASVYLLSATTNALPSDQKPINAPDEHHELPVVASEEAVAVEGGAKVAKIALYPGFRTYPDDLRDMGNAVAACSDDEVTEVIHLATDVCLSGEYYMRDNVKVLESPSCADGSMPTLMFYQNRRCTNSPLKVVQNLDETTERCLWSEADVSVSPYYWSLIYRCDTEPDGAAEHQDATPALIHHNVLGATGSVRYHRGTLFRCHDKYANRSRANELEPGNCNWSFSSLPLETIEIVSPAVCSNGTRAQLALYEDVRRYGGSYMCNWGNMTLENTIVDVDDWMLNTCINMSHLKLLRGGFGRALGVMFYCDGMHIKGQDDEENEEVAEDTSNPRGPRTSHSECATLAGRWQWNHPVRPKTFMYPEPMACMSLPQGHQVRIHEKPTCPDGTTGRLAMWREPGCINWPKKIEAVDTLNCENWDLLSETSYMIWCAADGLTAEERKVGPEDHRAVVSVDECPKLNMKPGRVVLGRDGGPMVWRVDVDQDCVIMNKDAQLKVYGNAKCPSGKDAKLVIYNDSYCLGGRGQMVDAASFINTCTQVCGESSHRSCGVKFTCDF</sequence>
<evidence type="ECO:0000256" key="2">
    <source>
        <dbReference type="SAM" id="SignalP"/>
    </source>
</evidence>
<feature type="compositionally biased region" description="Acidic residues" evidence="1">
    <location>
        <begin position="327"/>
        <end position="336"/>
    </location>
</feature>
<dbReference type="AlphaFoldDB" id="A0A9P8VYH2"/>
<evidence type="ECO:0000313" key="3">
    <source>
        <dbReference type="EMBL" id="KAH6885170.1"/>
    </source>
</evidence>
<dbReference type="EMBL" id="JAGPYM010000018">
    <property type="protein sequence ID" value="KAH6885170.1"/>
    <property type="molecule type" value="Genomic_DNA"/>
</dbReference>
<keyword evidence="2" id="KW-0732">Signal</keyword>
<dbReference type="OrthoDB" id="4767222at2759"/>
<dbReference type="Proteomes" id="UP000777438">
    <property type="component" value="Unassembled WGS sequence"/>
</dbReference>
<keyword evidence="4" id="KW-1185">Reference proteome</keyword>
<feature type="chain" id="PRO_5040274826" evidence="2">
    <location>
        <begin position="25"/>
        <end position="565"/>
    </location>
</feature>
<feature type="signal peptide" evidence="2">
    <location>
        <begin position="1"/>
        <end position="24"/>
    </location>
</feature>
<name>A0A9P8VYH2_9HYPO</name>
<protein>
    <submittedName>
        <fullName evidence="3">Uncharacterized protein</fullName>
    </submittedName>
</protein>
<evidence type="ECO:0000313" key="4">
    <source>
        <dbReference type="Proteomes" id="UP000777438"/>
    </source>
</evidence>
<accession>A0A9P8VYH2</accession>
<evidence type="ECO:0000256" key="1">
    <source>
        <dbReference type="SAM" id="MobiDB-lite"/>
    </source>
</evidence>
<comment type="caution">
    <text evidence="3">The sequence shown here is derived from an EMBL/GenBank/DDBJ whole genome shotgun (WGS) entry which is preliminary data.</text>
</comment>
<proteinExistence type="predicted"/>
<reference evidence="3 4" key="1">
    <citation type="journal article" date="2021" name="Nat. Commun.">
        <title>Genetic determinants of endophytism in the Arabidopsis root mycobiome.</title>
        <authorList>
            <person name="Mesny F."/>
            <person name="Miyauchi S."/>
            <person name="Thiergart T."/>
            <person name="Pickel B."/>
            <person name="Atanasova L."/>
            <person name="Karlsson M."/>
            <person name="Huettel B."/>
            <person name="Barry K.W."/>
            <person name="Haridas S."/>
            <person name="Chen C."/>
            <person name="Bauer D."/>
            <person name="Andreopoulos W."/>
            <person name="Pangilinan J."/>
            <person name="LaButti K."/>
            <person name="Riley R."/>
            <person name="Lipzen A."/>
            <person name="Clum A."/>
            <person name="Drula E."/>
            <person name="Henrissat B."/>
            <person name="Kohler A."/>
            <person name="Grigoriev I.V."/>
            <person name="Martin F.M."/>
            <person name="Hacquard S."/>
        </authorList>
    </citation>
    <scope>NUCLEOTIDE SEQUENCE [LARGE SCALE GENOMIC DNA]</scope>
    <source>
        <strain evidence="3 4">MPI-CAGE-CH-0241</strain>
    </source>
</reference>